<dbReference type="EMBL" id="JABAHT010001304">
    <property type="protein sequence ID" value="KAF4649488.1"/>
    <property type="molecule type" value="Genomic_DNA"/>
</dbReference>
<proteinExistence type="predicted"/>
<gene>
    <name evidence="3" type="ORF">FOL46_001185</name>
    <name evidence="2" type="ORF">FOZ61_001285</name>
</gene>
<sequence length="149" mass="15430">MYIIAQIMSLIGLCGAILDIKIESSDGYLGSKPQLSMVSVNASSAELTKGGNTYEKPTGGKCYVKGSDILGCSCITDQAVAITSGGTVVSVVCTQSCGSGCPKPPRGAAECLFGYCFIKCEYDEDCPASGVCEDFGSYGSQGFGCMFEQ</sequence>
<evidence type="ECO:0000313" key="2">
    <source>
        <dbReference type="EMBL" id="KAF4649488.1"/>
    </source>
</evidence>
<evidence type="ECO:0000313" key="4">
    <source>
        <dbReference type="Proteomes" id="UP000570595"/>
    </source>
</evidence>
<organism evidence="3 5">
    <name type="scientific">Perkinsus olseni</name>
    <name type="common">Perkinsus atlanticus</name>
    <dbReference type="NCBI Taxonomy" id="32597"/>
    <lineage>
        <taxon>Eukaryota</taxon>
        <taxon>Sar</taxon>
        <taxon>Alveolata</taxon>
        <taxon>Perkinsozoa</taxon>
        <taxon>Perkinsea</taxon>
        <taxon>Perkinsida</taxon>
        <taxon>Perkinsidae</taxon>
        <taxon>Perkinsus</taxon>
    </lineage>
</organism>
<dbReference type="AlphaFoldDB" id="A0A7J6KTH4"/>
<evidence type="ECO:0000313" key="5">
    <source>
        <dbReference type="Proteomes" id="UP000572268"/>
    </source>
</evidence>
<accession>A0A7J6KTH4</accession>
<dbReference type="EMBL" id="JABANN010001323">
    <property type="protein sequence ID" value="KAF4650144.1"/>
    <property type="molecule type" value="Genomic_DNA"/>
</dbReference>
<comment type="caution">
    <text evidence="3">The sequence shown here is derived from an EMBL/GenBank/DDBJ whole genome shotgun (WGS) entry which is preliminary data.</text>
</comment>
<dbReference type="OrthoDB" id="454973at2759"/>
<feature type="chain" id="PRO_5036205266" description="Immunoglobulin super DCC subclass member" evidence="1">
    <location>
        <begin position="17"/>
        <end position="149"/>
    </location>
</feature>
<dbReference type="Proteomes" id="UP000570595">
    <property type="component" value="Unassembled WGS sequence"/>
</dbReference>
<feature type="signal peptide" evidence="1">
    <location>
        <begin position="1"/>
        <end position="16"/>
    </location>
</feature>
<dbReference type="Proteomes" id="UP000572268">
    <property type="component" value="Unassembled WGS sequence"/>
</dbReference>
<evidence type="ECO:0000256" key="1">
    <source>
        <dbReference type="SAM" id="SignalP"/>
    </source>
</evidence>
<evidence type="ECO:0000313" key="3">
    <source>
        <dbReference type="EMBL" id="KAF4650144.1"/>
    </source>
</evidence>
<keyword evidence="1" id="KW-0732">Signal</keyword>
<evidence type="ECO:0008006" key="6">
    <source>
        <dbReference type="Google" id="ProtNLM"/>
    </source>
</evidence>
<protein>
    <recommendedName>
        <fullName evidence="6">Immunoglobulin super DCC subclass member</fullName>
    </recommendedName>
</protein>
<reference evidence="4 5" key="1">
    <citation type="submission" date="2020-04" db="EMBL/GenBank/DDBJ databases">
        <title>Perkinsus olseni comparative genomics.</title>
        <authorList>
            <person name="Bogema D.R."/>
        </authorList>
    </citation>
    <scope>NUCLEOTIDE SEQUENCE [LARGE SCALE GENOMIC DNA]</scope>
    <source>
        <strain evidence="2">ATCC PRA-179</strain>
        <strain evidence="3">ATCC PRA-31</strain>
    </source>
</reference>
<name>A0A7J6KTH4_PEROL</name>